<comment type="caution">
    <text evidence="2">The sequence shown here is derived from an EMBL/GenBank/DDBJ whole genome shotgun (WGS) entry which is preliminary data.</text>
</comment>
<dbReference type="RefSeq" id="WP_143314653.1">
    <property type="nucleotide sequence ID" value="NZ_JACSRA010000001.1"/>
</dbReference>
<protein>
    <recommendedName>
        <fullName evidence="4">Peptidase propeptide and YPEB domain protein</fullName>
    </recommendedName>
</protein>
<gene>
    <name evidence="2" type="ORF">H9661_00140</name>
</gene>
<keyword evidence="1" id="KW-0812">Transmembrane</keyword>
<proteinExistence type="predicted"/>
<evidence type="ECO:0000256" key="1">
    <source>
        <dbReference type="SAM" id="Phobius"/>
    </source>
</evidence>
<evidence type="ECO:0000313" key="2">
    <source>
        <dbReference type="EMBL" id="MBD7909750.1"/>
    </source>
</evidence>
<accession>A0ABR8PNK6</accession>
<evidence type="ECO:0008006" key="4">
    <source>
        <dbReference type="Google" id="ProtNLM"/>
    </source>
</evidence>
<name>A0ABR8PNK6_9CLOT</name>
<feature type="transmembrane region" description="Helical" evidence="1">
    <location>
        <begin position="6"/>
        <end position="29"/>
    </location>
</feature>
<keyword evidence="3" id="KW-1185">Reference proteome</keyword>
<dbReference type="Proteomes" id="UP000627781">
    <property type="component" value="Unassembled WGS sequence"/>
</dbReference>
<reference evidence="2 3" key="1">
    <citation type="submission" date="2020-08" db="EMBL/GenBank/DDBJ databases">
        <title>A Genomic Blueprint of the Chicken Gut Microbiome.</title>
        <authorList>
            <person name="Gilroy R."/>
            <person name="Ravi A."/>
            <person name="Getino M."/>
            <person name="Pursley I."/>
            <person name="Horton D.L."/>
            <person name="Alikhan N.-F."/>
            <person name="Baker D."/>
            <person name="Gharbi K."/>
            <person name="Hall N."/>
            <person name="Watson M."/>
            <person name="Adriaenssens E.M."/>
            <person name="Foster-Nyarko E."/>
            <person name="Jarju S."/>
            <person name="Secka A."/>
            <person name="Antonio M."/>
            <person name="Oren A."/>
            <person name="Chaudhuri R."/>
            <person name="La Ragione R.M."/>
            <person name="Hildebrand F."/>
            <person name="Pallen M.J."/>
        </authorList>
    </citation>
    <scope>NUCLEOTIDE SEQUENCE [LARGE SCALE GENOMIC DNA]</scope>
    <source>
        <strain evidence="2 3">Sa3CVN1</strain>
    </source>
</reference>
<keyword evidence="1" id="KW-1133">Transmembrane helix</keyword>
<evidence type="ECO:0000313" key="3">
    <source>
        <dbReference type="Proteomes" id="UP000627781"/>
    </source>
</evidence>
<sequence length="277" mass="31355">MNYKKTSIVVFTILAILTLCAVFTVYMFIGSGAKEKKSAKAFLQLLSSNNIITMNKENDKYKSTKKSDPSKNEEYYSVVSGEYAIDVDAKYNVIGFTNKNSMADKSKITADEAKSIGEKYLGIIYKGECRFKEVVKEEETQVMPYYSLLFTKYKDGYPFYNYNLSLKVNKETGKLDGFSNSSIDKEPKNVKINIDELNASEISKGEFLKLYKSAEFNEKTYKAYSENKDKTELELCYVVSLKGLGENNKEIKMKYFVSTETGDIINSEKSNVTGTSA</sequence>
<organism evidence="2 3">
    <name type="scientific">Clostridium cibarium</name>
    <dbReference type="NCBI Taxonomy" id="2762247"/>
    <lineage>
        <taxon>Bacteria</taxon>
        <taxon>Bacillati</taxon>
        <taxon>Bacillota</taxon>
        <taxon>Clostridia</taxon>
        <taxon>Eubacteriales</taxon>
        <taxon>Clostridiaceae</taxon>
        <taxon>Clostridium</taxon>
    </lineage>
</organism>
<dbReference type="EMBL" id="JACSRA010000001">
    <property type="protein sequence ID" value="MBD7909750.1"/>
    <property type="molecule type" value="Genomic_DNA"/>
</dbReference>
<keyword evidence="1" id="KW-0472">Membrane</keyword>